<dbReference type="PANTHER" id="PTHR43366">
    <property type="entry name" value="PYRUVATE SYNTHASE SUBUNIT PORC"/>
    <property type="match status" value="1"/>
</dbReference>
<evidence type="ECO:0000259" key="5">
    <source>
        <dbReference type="PROSITE" id="PS51379"/>
    </source>
</evidence>
<feature type="domain" description="4Fe-4S ferredoxin-type" evidence="5">
    <location>
        <begin position="248"/>
        <end position="277"/>
    </location>
</feature>
<dbReference type="Gene3D" id="3.30.70.20">
    <property type="match status" value="1"/>
</dbReference>
<dbReference type="PROSITE" id="PS51379">
    <property type="entry name" value="4FE4S_FER_2"/>
    <property type="match status" value="2"/>
</dbReference>
<keyword evidence="1" id="KW-0479">Metal-binding</keyword>
<evidence type="ECO:0000256" key="1">
    <source>
        <dbReference type="ARBA" id="ARBA00022723"/>
    </source>
</evidence>
<dbReference type="InterPro" id="IPR017896">
    <property type="entry name" value="4Fe4S_Fe-S-bd"/>
</dbReference>
<sequence length="356" mass="39370">MSVQLPKTNKYGFYEIRLESIGGLGANLSGKILGELGVLKLGLNSSNFASYGSEKRGTPVKSYVRYCKADQEININSPVERPHILGIFHERLSGKIPVMAGVGEDSVVIVNTSKDPDTVRDNLKMYAGKLICIDALKISIEEKTRTNMVMLGAIAKASGFISLEKMEEVVKDTIGKKYPAALEGNLAGVRRGYAEFQEKEYKADGQYEYQDYKEDKREWGWDNAPIGGINPVPGSTVDNDLTASREGYVPIFHKDKCINCGLCDSTCPDMVYQFVPGEFRGKPAMVNIGPDYHHCKGCLRCVEICPVKALTEGLERDEDIWSTHVRNQDLIVDKMEFEDAGASSIVTTESEESLDI</sequence>
<dbReference type="GO" id="GO:0016625">
    <property type="term" value="F:oxidoreductase activity, acting on the aldehyde or oxo group of donors, iron-sulfur protein as acceptor"/>
    <property type="evidence" value="ECO:0007669"/>
    <property type="project" value="InterPro"/>
</dbReference>
<dbReference type="AlphaFoldDB" id="A0A4R1M631"/>
<evidence type="ECO:0000313" key="6">
    <source>
        <dbReference type="EMBL" id="TCK86752.1"/>
    </source>
</evidence>
<dbReference type="InterPro" id="IPR002869">
    <property type="entry name" value="Pyrv_flavodox_OxRed_cen"/>
</dbReference>
<comment type="caution">
    <text evidence="6">The sequence shown here is derived from an EMBL/GenBank/DDBJ whole genome shotgun (WGS) entry which is preliminary data.</text>
</comment>
<accession>A0A4R1M631</accession>
<keyword evidence="2" id="KW-0560">Oxidoreductase</keyword>
<keyword evidence="6" id="KW-0670">Pyruvate</keyword>
<dbReference type="GO" id="GO:0046872">
    <property type="term" value="F:metal ion binding"/>
    <property type="evidence" value="ECO:0007669"/>
    <property type="project" value="UniProtKB-KW"/>
</dbReference>
<dbReference type="EMBL" id="SMGQ01000019">
    <property type="protein sequence ID" value="TCK86752.1"/>
    <property type="molecule type" value="Genomic_DNA"/>
</dbReference>
<dbReference type="InterPro" id="IPR011894">
    <property type="entry name" value="PorC_KorC"/>
</dbReference>
<dbReference type="RefSeq" id="WP_132283460.1">
    <property type="nucleotide sequence ID" value="NZ_SMGQ01000019.1"/>
</dbReference>
<dbReference type="NCBIfam" id="TIGR02175">
    <property type="entry name" value="PorC_KorC"/>
    <property type="match status" value="1"/>
</dbReference>
<keyword evidence="7" id="KW-1185">Reference proteome</keyword>
<dbReference type="Pfam" id="PF01558">
    <property type="entry name" value="POR"/>
    <property type="match status" value="1"/>
</dbReference>
<dbReference type="InterPro" id="IPR051626">
    <property type="entry name" value="Oxidoreductase_gamma_subunit"/>
</dbReference>
<dbReference type="Proteomes" id="UP000294545">
    <property type="component" value="Unassembled WGS sequence"/>
</dbReference>
<dbReference type="GO" id="GO:0051536">
    <property type="term" value="F:iron-sulfur cluster binding"/>
    <property type="evidence" value="ECO:0007669"/>
    <property type="project" value="UniProtKB-KW"/>
</dbReference>
<dbReference type="InterPro" id="IPR017900">
    <property type="entry name" value="4Fe4S_Fe_S_CS"/>
</dbReference>
<evidence type="ECO:0000313" key="7">
    <source>
        <dbReference type="Proteomes" id="UP000294545"/>
    </source>
</evidence>
<evidence type="ECO:0000256" key="3">
    <source>
        <dbReference type="ARBA" id="ARBA00023004"/>
    </source>
</evidence>
<name>A0A4R1M631_9FIRM</name>
<dbReference type="SUPFAM" id="SSF53323">
    <property type="entry name" value="Pyruvate-ferredoxin oxidoreductase, PFOR, domain III"/>
    <property type="match status" value="1"/>
</dbReference>
<protein>
    <submittedName>
        <fullName evidence="6">Pyruvate ferredoxin oxidoreductase gamma subunit</fullName>
    </submittedName>
</protein>
<evidence type="ECO:0000256" key="4">
    <source>
        <dbReference type="ARBA" id="ARBA00023014"/>
    </source>
</evidence>
<dbReference type="PANTHER" id="PTHR43366:SF1">
    <property type="entry name" value="PYRUVATE SYNTHASE SUBUNIT PORC"/>
    <property type="match status" value="1"/>
</dbReference>
<dbReference type="Pfam" id="PF14697">
    <property type="entry name" value="Fer4_21"/>
    <property type="match status" value="1"/>
</dbReference>
<evidence type="ECO:0000256" key="2">
    <source>
        <dbReference type="ARBA" id="ARBA00023002"/>
    </source>
</evidence>
<dbReference type="SUPFAM" id="SSF54862">
    <property type="entry name" value="4Fe-4S ferredoxins"/>
    <property type="match status" value="1"/>
</dbReference>
<dbReference type="PROSITE" id="PS00198">
    <property type="entry name" value="4FE4S_FER_1"/>
    <property type="match status" value="1"/>
</dbReference>
<dbReference type="OrthoDB" id="9794954at2"/>
<organism evidence="6 7">
    <name type="scientific">Natranaerovirga hydrolytica</name>
    <dbReference type="NCBI Taxonomy" id="680378"/>
    <lineage>
        <taxon>Bacteria</taxon>
        <taxon>Bacillati</taxon>
        <taxon>Bacillota</taxon>
        <taxon>Clostridia</taxon>
        <taxon>Lachnospirales</taxon>
        <taxon>Natranaerovirgaceae</taxon>
        <taxon>Natranaerovirga</taxon>
    </lineage>
</organism>
<feature type="domain" description="4Fe-4S ferredoxin-type" evidence="5">
    <location>
        <begin position="286"/>
        <end position="315"/>
    </location>
</feature>
<keyword evidence="4" id="KW-0411">Iron-sulfur</keyword>
<dbReference type="InterPro" id="IPR019752">
    <property type="entry name" value="Pyrv/ketoisovalerate_OxRed_cat"/>
</dbReference>
<gene>
    <name evidence="6" type="ORF">EDC19_2806</name>
</gene>
<reference evidence="6 7" key="1">
    <citation type="submission" date="2019-03" db="EMBL/GenBank/DDBJ databases">
        <title>Genomic Encyclopedia of Type Strains, Phase IV (KMG-IV): sequencing the most valuable type-strain genomes for metagenomic binning, comparative biology and taxonomic classification.</title>
        <authorList>
            <person name="Goeker M."/>
        </authorList>
    </citation>
    <scope>NUCLEOTIDE SEQUENCE [LARGE SCALE GENOMIC DNA]</scope>
    <source>
        <strain evidence="6 7">DSM 24176</strain>
    </source>
</reference>
<keyword evidence="3" id="KW-0408">Iron</keyword>
<proteinExistence type="predicted"/>
<dbReference type="Gene3D" id="3.40.920.10">
    <property type="entry name" value="Pyruvate-ferredoxin oxidoreductase, PFOR, domain III"/>
    <property type="match status" value="1"/>
</dbReference>